<keyword evidence="6" id="KW-1185">Reference proteome</keyword>
<dbReference type="InterPro" id="IPR028041">
    <property type="entry name" value="WDCP"/>
</dbReference>
<feature type="compositionally biased region" description="Polar residues" evidence="5">
    <location>
        <begin position="536"/>
        <end position="546"/>
    </location>
</feature>
<name>A0A9B0T4R1_CHRAS</name>
<dbReference type="AlphaFoldDB" id="A0A9B0T4R1"/>
<keyword evidence="2" id="KW-0853">WD repeat</keyword>
<dbReference type="GeneID" id="102812838"/>
<gene>
    <name evidence="7" type="primary">LOC102812838</name>
</gene>
<dbReference type="Proteomes" id="UP000504623">
    <property type="component" value="Unplaced"/>
</dbReference>
<dbReference type="RefSeq" id="XP_006835365.1">
    <property type="nucleotide sequence ID" value="XM_006835302.1"/>
</dbReference>
<dbReference type="SUPFAM" id="SSF101908">
    <property type="entry name" value="Putative isomerase YbhE"/>
    <property type="match status" value="1"/>
</dbReference>
<feature type="region of interest" description="Disordered" evidence="5">
    <location>
        <begin position="525"/>
        <end position="560"/>
    </location>
</feature>
<protein>
    <recommendedName>
        <fullName evidence="1">WD repeat and coiled-coil-containing protein</fullName>
    </recommendedName>
</protein>
<evidence type="ECO:0000256" key="2">
    <source>
        <dbReference type="ARBA" id="ARBA00022574"/>
    </source>
</evidence>
<evidence type="ECO:0000313" key="6">
    <source>
        <dbReference type="Proteomes" id="UP000504623"/>
    </source>
</evidence>
<keyword evidence="3" id="KW-0677">Repeat</keyword>
<organism evidence="6 7">
    <name type="scientific">Chrysochloris asiatica</name>
    <name type="common">Cape golden mole</name>
    <dbReference type="NCBI Taxonomy" id="185453"/>
    <lineage>
        <taxon>Eukaryota</taxon>
        <taxon>Metazoa</taxon>
        <taxon>Chordata</taxon>
        <taxon>Craniata</taxon>
        <taxon>Vertebrata</taxon>
        <taxon>Euteleostomi</taxon>
        <taxon>Mammalia</taxon>
        <taxon>Eutheria</taxon>
        <taxon>Afrotheria</taxon>
        <taxon>Chrysochloridae</taxon>
        <taxon>Chrysochlorinae</taxon>
        <taxon>Chrysochloris</taxon>
    </lineage>
</organism>
<reference evidence="7" key="1">
    <citation type="submission" date="2025-08" db="UniProtKB">
        <authorList>
            <consortium name="RefSeq"/>
        </authorList>
    </citation>
    <scope>IDENTIFICATION</scope>
    <source>
        <tissue evidence="7">Spleen</tissue>
    </source>
</reference>
<evidence type="ECO:0000256" key="1">
    <source>
        <dbReference type="ARBA" id="ARBA00015683"/>
    </source>
</evidence>
<evidence type="ECO:0000256" key="5">
    <source>
        <dbReference type="SAM" id="MobiDB-lite"/>
    </source>
</evidence>
<dbReference type="PANTHER" id="PTHR14897:SF5">
    <property type="entry name" value="WD REPEAT AND COILED-COIL-CONTAINING PROTEIN"/>
    <property type="match status" value="1"/>
</dbReference>
<evidence type="ECO:0000256" key="3">
    <source>
        <dbReference type="ARBA" id="ARBA00022737"/>
    </source>
</evidence>
<proteinExistence type="predicted"/>
<dbReference type="Pfam" id="PF15390">
    <property type="entry name" value="WDCP"/>
    <property type="match status" value="1"/>
</dbReference>
<sequence>MELGKGKLLRTGLNALHQAVHPIHGLAWTDGSQVVLTDLQLHSGEVKLGDSKVIGQFERVYGLSWAPLGTAGTPTLLAVQHKKHVTVWQLCPNTAEMSKRLMSQTCDIRELLPVLPQGCVWHPKSAVLTVLTAQAASVFHNVHSDSVRVKADIDTQGHIHCACWTRDGQRLVVAVDNSLHSYIWDSALKTLHRCSFCPVFDVDSNVRAIGATVDSQIAIATELPLDKICGLNASETFDVLPSDKDSYLCSLPVSSAVPSLVKGANASEIDSEIPVSPFDSSSSDPLDLTHLRVNRSGSEVSSLICLRKKDNLTGTGQDSSHLVLVTFGKEVTMTRKVTIPGILVPDLIAFNLEAQVVAVASSTCNIILIYSVIPSSMPNIQHIQLENDERPKGIYFLTDKLLLILVGTQKPADWAFLSSSKSDQYIIHLVIKEVMLEEASSVASNESQSSHATFSALLTKAHRRKQIESLQPDFCHQNRELLLPSSISYQSASTGRTLIKEIKSHPSSICECTLALETLNAEPVNRSVTKARPSSPAESSPVQFDNSPVPPNLPQRKNLQTQKEACKIGKKLEVLSSHLTEMQRCLSELTNCLHSEKSPPGYPLSRDPPYVHIIYQKPYSGVEKRAVLLCDGKLRLSAVQQTFDVSLIEMLHDSLWILLSADSEGFIPLTFTTTQEVIIRDGNLSRSDVFKDSFSQSLDPGLSLEIFSRDRTAQSLDTTGCSNNLGTRIKSSQEDKNQSTCQGPSKAQNLVSIYLEQKRKKENQESKDYVEYVANSLHGQLPPLS</sequence>
<evidence type="ECO:0000256" key="4">
    <source>
        <dbReference type="ARBA" id="ARBA00023054"/>
    </source>
</evidence>
<keyword evidence="4" id="KW-0175">Coiled coil</keyword>
<dbReference type="CTD" id="80304"/>
<dbReference type="GO" id="GO:0019900">
    <property type="term" value="F:kinase binding"/>
    <property type="evidence" value="ECO:0007669"/>
    <property type="project" value="TreeGrafter"/>
</dbReference>
<dbReference type="PANTHER" id="PTHR14897">
    <property type="entry name" value="WD REPEAT AND COILED-COIL-CONTAINING PROTEIN"/>
    <property type="match status" value="1"/>
</dbReference>
<dbReference type="OrthoDB" id="6409262at2759"/>
<evidence type="ECO:0000313" key="7">
    <source>
        <dbReference type="RefSeq" id="XP_006835365.1"/>
    </source>
</evidence>
<accession>A0A9B0T4R1</accession>